<dbReference type="PANTHER" id="PTHR48070">
    <property type="entry name" value="ESTERASE OVCA2"/>
    <property type="match status" value="1"/>
</dbReference>
<evidence type="ECO:0000313" key="4">
    <source>
        <dbReference type="Proteomes" id="UP000664534"/>
    </source>
</evidence>
<name>A0A8H3EU51_9LECA</name>
<dbReference type="Pfam" id="PF03959">
    <property type="entry name" value="FSH1"/>
    <property type="match status" value="1"/>
</dbReference>
<dbReference type="OrthoDB" id="414698at2759"/>
<sequence>MHFLCLHGLGTNSQILELQTAAIRYALGPSHTYTFIEGSLPYTMEPSIAPLVSPGDSFYAYFDPSSAPSILSTLTELTSHIAAAAAANNNNDDEAYDGVIGFSHGSCLAATLLLQAATAHLPLPFKVAVFLSPGMALDPGALERGEVEMFRGTGGASYIGIPTAHVWGENDGAAPGQGERLALLCDGASRSTAVHSRGHSVPGPKEKRDLEAAVRAIKKAVVKAEMGIF</sequence>
<dbReference type="Gene3D" id="3.40.50.1820">
    <property type="entry name" value="alpha/beta hydrolase"/>
    <property type="match status" value="1"/>
</dbReference>
<feature type="domain" description="Serine hydrolase" evidence="2">
    <location>
        <begin position="2"/>
        <end position="208"/>
    </location>
</feature>
<protein>
    <recommendedName>
        <fullName evidence="2">Serine hydrolase domain-containing protein</fullName>
    </recommendedName>
</protein>
<dbReference type="InterPro" id="IPR005645">
    <property type="entry name" value="FSH-like_dom"/>
</dbReference>
<proteinExistence type="predicted"/>
<dbReference type="InterPro" id="IPR050593">
    <property type="entry name" value="LovG"/>
</dbReference>
<dbReference type="SUPFAM" id="SSF53474">
    <property type="entry name" value="alpha/beta-Hydrolases"/>
    <property type="match status" value="1"/>
</dbReference>
<evidence type="ECO:0000313" key="3">
    <source>
        <dbReference type="EMBL" id="CAF9910322.1"/>
    </source>
</evidence>
<organism evidence="3 4">
    <name type="scientific">Imshaugia aleurites</name>
    <dbReference type="NCBI Taxonomy" id="172621"/>
    <lineage>
        <taxon>Eukaryota</taxon>
        <taxon>Fungi</taxon>
        <taxon>Dikarya</taxon>
        <taxon>Ascomycota</taxon>
        <taxon>Pezizomycotina</taxon>
        <taxon>Lecanoromycetes</taxon>
        <taxon>OSLEUM clade</taxon>
        <taxon>Lecanoromycetidae</taxon>
        <taxon>Lecanorales</taxon>
        <taxon>Lecanorineae</taxon>
        <taxon>Parmeliaceae</taxon>
        <taxon>Imshaugia</taxon>
    </lineage>
</organism>
<dbReference type="AlphaFoldDB" id="A0A8H3EU51"/>
<dbReference type="EMBL" id="CAJPDT010000007">
    <property type="protein sequence ID" value="CAF9910322.1"/>
    <property type="molecule type" value="Genomic_DNA"/>
</dbReference>
<dbReference type="GO" id="GO:0005737">
    <property type="term" value="C:cytoplasm"/>
    <property type="evidence" value="ECO:0007669"/>
    <property type="project" value="TreeGrafter"/>
</dbReference>
<evidence type="ECO:0000256" key="1">
    <source>
        <dbReference type="ARBA" id="ARBA00022801"/>
    </source>
</evidence>
<comment type="caution">
    <text evidence="3">The sequence shown here is derived from an EMBL/GenBank/DDBJ whole genome shotgun (WGS) entry which is preliminary data.</text>
</comment>
<dbReference type="PANTHER" id="PTHR48070:SF7">
    <property type="entry name" value="SERINE HYDROLASE FSH DOMAIN-CONTAINING PROTEIN-RELATED"/>
    <property type="match status" value="1"/>
</dbReference>
<keyword evidence="4" id="KW-1185">Reference proteome</keyword>
<evidence type="ECO:0000259" key="2">
    <source>
        <dbReference type="Pfam" id="PF03959"/>
    </source>
</evidence>
<dbReference type="GO" id="GO:0019748">
    <property type="term" value="P:secondary metabolic process"/>
    <property type="evidence" value="ECO:0007669"/>
    <property type="project" value="TreeGrafter"/>
</dbReference>
<dbReference type="Proteomes" id="UP000664534">
    <property type="component" value="Unassembled WGS sequence"/>
</dbReference>
<accession>A0A8H3EU51</accession>
<reference evidence="3" key="1">
    <citation type="submission" date="2021-03" db="EMBL/GenBank/DDBJ databases">
        <authorList>
            <person name="Tagirdzhanova G."/>
        </authorList>
    </citation>
    <scope>NUCLEOTIDE SEQUENCE</scope>
</reference>
<dbReference type="GO" id="GO:0005634">
    <property type="term" value="C:nucleus"/>
    <property type="evidence" value="ECO:0007669"/>
    <property type="project" value="TreeGrafter"/>
</dbReference>
<gene>
    <name evidence="3" type="ORF">IMSHALPRED_009155</name>
</gene>
<dbReference type="InterPro" id="IPR029058">
    <property type="entry name" value="AB_hydrolase_fold"/>
</dbReference>
<keyword evidence="1" id="KW-0378">Hydrolase</keyword>
<dbReference type="GO" id="GO:0016787">
    <property type="term" value="F:hydrolase activity"/>
    <property type="evidence" value="ECO:0007669"/>
    <property type="project" value="UniProtKB-KW"/>
</dbReference>